<protein>
    <submittedName>
        <fullName evidence="10">Aldose 1-epimerase</fullName>
    </submittedName>
</protein>
<dbReference type="InterPro" id="IPR011013">
    <property type="entry name" value="Gal_mutarotase_sf_dom"/>
</dbReference>
<reference evidence="10 11" key="1">
    <citation type="submission" date="2015-03" db="EMBL/GenBank/DDBJ databases">
        <title>Complete genome sequence of Muricauda lutaonensis CC-HSB-11T, isolated from a coastal hot spring.</title>
        <authorList>
            <person name="Kim K.M."/>
        </authorList>
    </citation>
    <scope>NUCLEOTIDE SEQUENCE [LARGE SCALE GENOMIC DNA]</scope>
    <source>
        <strain evidence="10 11">CC-HSB-11</strain>
    </source>
</reference>
<dbReference type="HOGENOM" id="CLU_031753_1_0_10"/>
<organism evidence="10 11">
    <name type="scientific">Flagellimonas lutaonensis</name>
    <dbReference type="NCBI Taxonomy" id="516051"/>
    <lineage>
        <taxon>Bacteria</taxon>
        <taxon>Pseudomonadati</taxon>
        <taxon>Bacteroidota</taxon>
        <taxon>Flavobacteriia</taxon>
        <taxon>Flavobacteriales</taxon>
        <taxon>Flavobacteriaceae</taxon>
        <taxon>Flagellimonas</taxon>
    </lineage>
</organism>
<evidence type="ECO:0000313" key="11">
    <source>
        <dbReference type="Proteomes" id="UP000032726"/>
    </source>
</evidence>
<dbReference type="InterPro" id="IPR008183">
    <property type="entry name" value="Aldose_1/G6P_1-epimerase"/>
</dbReference>
<evidence type="ECO:0000256" key="7">
    <source>
        <dbReference type="ARBA" id="ARBA00023277"/>
    </source>
</evidence>
<dbReference type="GO" id="GO:0030246">
    <property type="term" value="F:carbohydrate binding"/>
    <property type="evidence" value="ECO:0007669"/>
    <property type="project" value="InterPro"/>
</dbReference>
<dbReference type="PIRSF" id="PIRSF005096">
    <property type="entry name" value="GALM"/>
    <property type="match status" value="1"/>
</dbReference>
<keyword evidence="5" id="KW-0106">Calcium</keyword>
<gene>
    <name evidence="10" type="ORF">VC82_404</name>
</gene>
<dbReference type="GO" id="GO:0005737">
    <property type="term" value="C:cytoplasm"/>
    <property type="evidence" value="ECO:0007669"/>
    <property type="project" value="TreeGrafter"/>
</dbReference>
<name>A0A0D5YP53_9FLAO</name>
<evidence type="ECO:0000256" key="2">
    <source>
        <dbReference type="ARBA" id="ARBA00005028"/>
    </source>
</evidence>
<feature type="binding site" evidence="9">
    <location>
        <begin position="161"/>
        <end position="163"/>
    </location>
    <ligand>
        <name>beta-D-galactose</name>
        <dbReference type="ChEBI" id="CHEBI:27667"/>
    </ligand>
</feature>
<comment type="cofactor">
    <cofactor evidence="1">
        <name>Ca(2+)</name>
        <dbReference type="ChEBI" id="CHEBI:29108"/>
    </cofactor>
</comment>
<dbReference type="InterPro" id="IPR015443">
    <property type="entry name" value="Aldose_1-epimerase"/>
</dbReference>
<evidence type="ECO:0000256" key="4">
    <source>
        <dbReference type="ARBA" id="ARBA00011245"/>
    </source>
</evidence>
<dbReference type="STRING" id="516051.VC82_404"/>
<evidence type="ECO:0000256" key="3">
    <source>
        <dbReference type="ARBA" id="ARBA00006206"/>
    </source>
</evidence>
<comment type="subunit">
    <text evidence="4">Monomer.</text>
</comment>
<evidence type="ECO:0000256" key="1">
    <source>
        <dbReference type="ARBA" id="ARBA00001913"/>
    </source>
</evidence>
<dbReference type="GO" id="GO:0006006">
    <property type="term" value="P:glucose metabolic process"/>
    <property type="evidence" value="ECO:0007669"/>
    <property type="project" value="TreeGrafter"/>
</dbReference>
<dbReference type="Pfam" id="PF01263">
    <property type="entry name" value="Aldose_epim"/>
    <property type="match status" value="1"/>
</dbReference>
<evidence type="ECO:0000256" key="5">
    <source>
        <dbReference type="ARBA" id="ARBA00022837"/>
    </source>
</evidence>
<comment type="similarity">
    <text evidence="3">Belongs to the aldose epimerase family.</text>
</comment>
<dbReference type="GO" id="GO:0033499">
    <property type="term" value="P:galactose catabolic process via UDP-galactose, Leloir pathway"/>
    <property type="evidence" value="ECO:0007669"/>
    <property type="project" value="TreeGrafter"/>
</dbReference>
<keyword evidence="6" id="KW-0413">Isomerase</keyword>
<proteinExistence type="inferred from homology"/>
<dbReference type="PANTHER" id="PTHR10091:SF0">
    <property type="entry name" value="GALACTOSE MUTAROTASE"/>
    <property type="match status" value="1"/>
</dbReference>
<dbReference type="GO" id="GO:0004034">
    <property type="term" value="F:aldose 1-epimerase activity"/>
    <property type="evidence" value="ECO:0007669"/>
    <property type="project" value="TreeGrafter"/>
</dbReference>
<feature type="active site" description="Proton acceptor" evidence="8">
    <location>
        <position position="266"/>
    </location>
</feature>
<evidence type="ECO:0000313" key="10">
    <source>
        <dbReference type="EMBL" id="AKA34085.1"/>
    </source>
</evidence>
<feature type="active site" description="Proton donor" evidence="8">
    <location>
        <position position="161"/>
    </location>
</feature>
<dbReference type="OrthoDB" id="9779408at2"/>
<dbReference type="CDD" id="cd09019">
    <property type="entry name" value="galactose_mutarotase_like"/>
    <property type="match status" value="1"/>
</dbReference>
<evidence type="ECO:0000256" key="8">
    <source>
        <dbReference type="PIRSR" id="PIRSR005096-1"/>
    </source>
</evidence>
<keyword evidence="11" id="KW-1185">Reference proteome</keyword>
<dbReference type="RefSeq" id="WP_045800893.1">
    <property type="nucleotide sequence ID" value="NZ_CP011071.1"/>
</dbReference>
<dbReference type="Proteomes" id="UP000032726">
    <property type="component" value="Chromosome"/>
</dbReference>
<evidence type="ECO:0000256" key="9">
    <source>
        <dbReference type="PIRSR" id="PIRSR005096-3"/>
    </source>
</evidence>
<evidence type="ECO:0000256" key="6">
    <source>
        <dbReference type="ARBA" id="ARBA00023235"/>
    </source>
</evidence>
<dbReference type="PATRIC" id="fig|516051.4.peg.419"/>
<dbReference type="EMBL" id="CP011071">
    <property type="protein sequence ID" value="AKA34085.1"/>
    <property type="molecule type" value="Genomic_DNA"/>
</dbReference>
<comment type="pathway">
    <text evidence="2">Carbohydrate metabolism; hexose metabolism.</text>
</comment>
<dbReference type="SUPFAM" id="SSF74650">
    <property type="entry name" value="Galactose mutarotase-like"/>
    <property type="match status" value="1"/>
</dbReference>
<dbReference type="PANTHER" id="PTHR10091">
    <property type="entry name" value="ALDOSE-1-EPIMERASE"/>
    <property type="match status" value="1"/>
</dbReference>
<dbReference type="InterPro" id="IPR047215">
    <property type="entry name" value="Galactose_mutarotase-like"/>
</dbReference>
<dbReference type="UniPathway" id="UPA00242"/>
<dbReference type="KEGG" id="mlt:VC82_404"/>
<accession>A0A0D5YP53</accession>
<dbReference type="AlphaFoldDB" id="A0A0D5YP53"/>
<dbReference type="Gene3D" id="2.70.98.10">
    <property type="match status" value="1"/>
</dbReference>
<sequence length="302" mass="33752">MKQVTLNNGVIALKVLDYGALIQELWVPDAFGKKRNVVVGFHRPTDYLADQYCLGASVGRFAGRISGKGFELEGTFYPLHHKNGVHLHGGKEGFQKKYWQITQIDEGQHPFIELTYLSKDMEEGYPGNLKASIRYQLIENALHITYSATTDKTTIVNLTNHSYFKLDSAPTIAEHLLKLNSMSFLETHANLLPTGNILSVSNTSYDFRMERPIGEPLFDTPMVLENNKGFAAELTSTVSGITMGVATDQPAMVVYTPKRFSGICFETQNFPDAPNHRHFPSAVLRPGDVYRNETKLAFGRCS</sequence>
<keyword evidence="7" id="KW-0119">Carbohydrate metabolism</keyword>
<dbReference type="InterPro" id="IPR014718">
    <property type="entry name" value="GH-type_carb-bd"/>
</dbReference>